<protein>
    <recommendedName>
        <fullName evidence="1">N-acetyltransferase domain-containing protein</fullName>
    </recommendedName>
</protein>
<dbReference type="Proteomes" id="UP001500767">
    <property type="component" value="Unassembled WGS sequence"/>
</dbReference>
<dbReference type="InterPro" id="IPR053144">
    <property type="entry name" value="Acetyltransferase_Butenolide"/>
</dbReference>
<evidence type="ECO:0000313" key="2">
    <source>
        <dbReference type="EMBL" id="GAA3550606.1"/>
    </source>
</evidence>
<dbReference type="Gene3D" id="3.40.630.30">
    <property type="match status" value="1"/>
</dbReference>
<sequence length="99" mass="10492">MHAVATADGTTVGMARLISDGGWYFHVIDVAVLPPHQRRGIADAMLTHLLTLVRTTAAPGAYVSLMADQPGRRLYARHGFTDSAPHSVGMVQVLGGTPD</sequence>
<evidence type="ECO:0000313" key="3">
    <source>
        <dbReference type="Proteomes" id="UP001500767"/>
    </source>
</evidence>
<dbReference type="EMBL" id="BAAAYR010000001">
    <property type="protein sequence ID" value="GAA3550606.1"/>
    <property type="molecule type" value="Genomic_DNA"/>
</dbReference>
<dbReference type="CDD" id="cd04301">
    <property type="entry name" value="NAT_SF"/>
    <property type="match status" value="1"/>
</dbReference>
<organism evidence="2 3">
    <name type="scientific">Microlunatus spumicola</name>
    <dbReference type="NCBI Taxonomy" id="81499"/>
    <lineage>
        <taxon>Bacteria</taxon>
        <taxon>Bacillati</taxon>
        <taxon>Actinomycetota</taxon>
        <taxon>Actinomycetes</taxon>
        <taxon>Propionibacteriales</taxon>
        <taxon>Propionibacteriaceae</taxon>
        <taxon>Microlunatus</taxon>
    </lineage>
</organism>
<dbReference type="RefSeq" id="WP_204912661.1">
    <property type="nucleotide sequence ID" value="NZ_BAAAYR010000001.1"/>
</dbReference>
<accession>A0ABP6WIF5</accession>
<dbReference type="PANTHER" id="PTHR43233:SF1">
    <property type="entry name" value="FAMILY N-ACETYLTRANSFERASE, PUTATIVE (AFU_ORTHOLOGUE AFUA_6G03350)-RELATED"/>
    <property type="match status" value="1"/>
</dbReference>
<dbReference type="PROSITE" id="PS51186">
    <property type="entry name" value="GNAT"/>
    <property type="match status" value="1"/>
</dbReference>
<dbReference type="InterPro" id="IPR016181">
    <property type="entry name" value="Acyl_CoA_acyltransferase"/>
</dbReference>
<dbReference type="InterPro" id="IPR000182">
    <property type="entry name" value="GNAT_dom"/>
</dbReference>
<reference evidence="3" key="1">
    <citation type="journal article" date="2019" name="Int. J. Syst. Evol. Microbiol.">
        <title>The Global Catalogue of Microorganisms (GCM) 10K type strain sequencing project: providing services to taxonomists for standard genome sequencing and annotation.</title>
        <authorList>
            <consortium name="The Broad Institute Genomics Platform"/>
            <consortium name="The Broad Institute Genome Sequencing Center for Infectious Disease"/>
            <person name="Wu L."/>
            <person name="Ma J."/>
        </authorList>
    </citation>
    <scope>NUCLEOTIDE SEQUENCE [LARGE SCALE GENOMIC DNA]</scope>
    <source>
        <strain evidence="3">JCM 16540</strain>
    </source>
</reference>
<name>A0ABP6WIF5_9ACTN</name>
<proteinExistence type="predicted"/>
<gene>
    <name evidence="2" type="ORF">GCM10022197_01850</name>
</gene>
<dbReference type="PANTHER" id="PTHR43233">
    <property type="entry name" value="FAMILY N-ACETYLTRANSFERASE, PUTATIVE (AFU_ORTHOLOGUE AFUA_6G03350)-RELATED"/>
    <property type="match status" value="1"/>
</dbReference>
<keyword evidence="3" id="KW-1185">Reference proteome</keyword>
<dbReference type="Pfam" id="PF13508">
    <property type="entry name" value="Acetyltransf_7"/>
    <property type="match status" value="1"/>
</dbReference>
<dbReference type="SUPFAM" id="SSF55729">
    <property type="entry name" value="Acyl-CoA N-acyltransferases (Nat)"/>
    <property type="match status" value="1"/>
</dbReference>
<feature type="domain" description="N-acetyltransferase" evidence="1">
    <location>
        <begin position="1"/>
        <end position="99"/>
    </location>
</feature>
<evidence type="ECO:0000259" key="1">
    <source>
        <dbReference type="PROSITE" id="PS51186"/>
    </source>
</evidence>
<comment type="caution">
    <text evidence="2">The sequence shown here is derived from an EMBL/GenBank/DDBJ whole genome shotgun (WGS) entry which is preliminary data.</text>
</comment>